<dbReference type="VEuPathDB" id="FungiDB:LCOR_05958.1"/>
<sequence length="156" mass="16907">MADLWSDITEQPILAIESGTWANVIADSTCCLQPCIQQLLTHLDNRARALAISGNFEAALKDAARIRQLAPSSAGGYLCAGHVYSLQGRQKAAIAIYDQGLAAAPLSDPCRQLLIQARSIAQERDSNRIDFIKKLPMDIITNIASRIMTGDDIPES</sequence>
<dbReference type="AlphaFoldDB" id="A0A068RX43"/>
<dbReference type="SUPFAM" id="SSF48452">
    <property type="entry name" value="TPR-like"/>
    <property type="match status" value="1"/>
</dbReference>
<reference evidence="1" key="1">
    <citation type="submission" date="2013-08" db="EMBL/GenBank/DDBJ databases">
        <title>Gene expansion shapes genome architecture in the human pathogen Lichtheimia corymbifera: an evolutionary genomics analysis in the ancient terrestrial Mucorales (Mucoromycotina).</title>
        <authorList>
            <person name="Schwartze V.U."/>
            <person name="Winter S."/>
            <person name="Shelest E."/>
            <person name="Marcet-Houben M."/>
            <person name="Horn F."/>
            <person name="Wehner S."/>
            <person name="Hoffmann K."/>
            <person name="Riege K."/>
            <person name="Sammeth M."/>
            <person name="Nowrousian M."/>
            <person name="Valiante V."/>
            <person name="Linde J."/>
            <person name="Jacobsen I.D."/>
            <person name="Marz M."/>
            <person name="Brakhage A.A."/>
            <person name="Gabaldon T."/>
            <person name="Bocker S."/>
            <person name="Voigt K."/>
        </authorList>
    </citation>
    <scope>NUCLEOTIDE SEQUENCE [LARGE SCALE GENOMIC DNA]</scope>
    <source>
        <strain evidence="1">FSU 9682</strain>
    </source>
</reference>
<evidence type="ECO:0000313" key="1">
    <source>
        <dbReference type="EMBL" id="CDH54738.1"/>
    </source>
</evidence>
<evidence type="ECO:0000313" key="2">
    <source>
        <dbReference type="Proteomes" id="UP000027586"/>
    </source>
</evidence>
<protein>
    <submittedName>
        <fullName evidence="1">Uncharacterized protein</fullName>
    </submittedName>
</protein>
<dbReference type="Proteomes" id="UP000027586">
    <property type="component" value="Unassembled WGS sequence"/>
</dbReference>
<dbReference type="Gene3D" id="1.25.40.10">
    <property type="entry name" value="Tetratricopeptide repeat domain"/>
    <property type="match status" value="1"/>
</dbReference>
<dbReference type="InterPro" id="IPR011990">
    <property type="entry name" value="TPR-like_helical_dom_sf"/>
</dbReference>
<keyword evidence="2" id="KW-1185">Reference proteome</keyword>
<name>A0A068RX43_9FUNG</name>
<gene>
    <name evidence="1" type="ORF">LCOR_05958.1</name>
</gene>
<accession>A0A068RX43</accession>
<dbReference type="EMBL" id="CBTN010000025">
    <property type="protein sequence ID" value="CDH54738.1"/>
    <property type="molecule type" value="Genomic_DNA"/>
</dbReference>
<organism evidence="1 2">
    <name type="scientific">Lichtheimia corymbifera JMRC:FSU:9682</name>
    <dbReference type="NCBI Taxonomy" id="1263082"/>
    <lineage>
        <taxon>Eukaryota</taxon>
        <taxon>Fungi</taxon>
        <taxon>Fungi incertae sedis</taxon>
        <taxon>Mucoromycota</taxon>
        <taxon>Mucoromycotina</taxon>
        <taxon>Mucoromycetes</taxon>
        <taxon>Mucorales</taxon>
        <taxon>Lichtheimiaceae</taxon>
        <taxon>Lichtheimia</taxon>
    </lineage>
</organism>
<comment type="caution">
    <text evidence="1">The sequence shown here is derived from an EMBL/GenBank/DDBJ whole genome shotgun (WGS) entry which is preliminary data.</text>
</comment>
<proteinExistence type="predicted"/>
<dbReference type="OrthoDB" id="2286291at2759"/>